<dbReference type="PANTHER" id="PTHR11669:SF8">
    <property type="entry name" value="DNA POLYMERASE III SUBUNIT DELTA"/>
    <property type="match status" value="1"/>
</dbReference>
<protein>
    <submittedName>
        <fullName evidence="1">DNA polymerase III subunit delta</fullName>
        <ecNumber evidence="1">2.7.7.7</ecNumber>
    </submittedName>
</protein>
<dbReference type="NCBIfam" id="NF005581">
    <property type="entry name" value="PRK07276.1"/>
    <property type="match status" value="1"/>
</dbReference>
<proteinExistence type="predicted"/>
<organism evidence="1 2">
    <name type="scientific">Streptococcus mutans SM6</name>
    <dbReference type="NCBI Taxonomy" id="857119"/>
    <lineage>
        <taxon>Bacteria</taxon>
        <taxon>Bacillati</taxon>
        <taxon>Bacillota</taxon>
        <taxon>Bacilli</taxon>
        <taxon>Lactobacillales</taxon>
        <taxon>Streptococcaceae</taxon>
        <taxon>Streptococcus</taxon>
    </lineage>
</organism>
<dbReference type="RefSeq" id="WP_002262682.1">
    <property type="nucleotide sequence ID" value="NZ_AHSR01000041.1"/>
</dbReference>
<evidence type="ECO:0000313" key="1">
    <source>
        <dbReference type="EMBL" id="EMC22528.1"/>
    </source>
</evidence>
<comment type="caution">
    <text evidence="1">The sequence shown here is derived from an EMBL/GenBank/DDBJ whole genome shotgun (WGS) entry which is preliminary data.</text>
</comment>
<name>A0A829BNQ8_STRMG</name>
<dbReference type="GO" id="GO:0006261">
    <property type="term" value="P:DNA-templated DNA replication"/>
    <property type="evidence" value="ECO:0007669"/>
    <property type="project" value="TreeGrafter"/>
</dbReference>
<sequence length="291" mass="33584">MELEKLQPKIFQEFQRILQSGKLSHAYLFSGDFASFEMAVLLAQSRFCDSPIDALPCGQCRSCRLIAENDFSDVKVIEPEGQMIKTATIRDLLREFSSSGFEGQSQVFIIRDADKMHTNAANSLLKFIEEPQSDTYMILLTQDESRILPTIKSRTQIFYFPKNRAYLIQQLEQEGLLKSQAEILADLSKDPTQAKEFAQNNKLLDLLKACERFTAILFDSKNLAYLEVSRLAQLASEKSEQEWVFQLLTFFLSKNYDKRETLSYLEAIYQAKKMWFSNVSFQNALEYMVIT</sequence>
<dbReference type="GO" id="GO:0003887">
    <property type="term" value="F:DNA-directed DNA polymerase activity"/>
    <property type="evidence" value="ECO:0007669"/>
    <property type="project" value="UniProtKB-EC"/>
</dbReference>
<dbReference type="PANTHER" id="PTHR11669">
    <property type="entry name" value="REPLICATION FACTOR C / DNA POLYMERASE III GAMMA-TAU SUBUNIT"/>
    <property type="match status" value="1"/>
</dbReference>
<dbReference type="Pfam" id="PF13177">
    <property type="entry name" value="DNA_pol3_delta2"/>
    <property type="match status" value="1"/>
</dbReference>
<dbReference type="InterPro" id="IPR050238">
    <property type="entry name" value="DNA_Rep/Repair_Clamp_Loader"/>
</dbReference>
<dbReference type="EC" id="2.7.7.7" evidence="1"/>
<gene>
    <name evidence="1" type="ORF">SMU82_08435</name>
</gene>
<keyword evidence="1" id="KW-0808">Transferase</keyword>
<dbReference type="Gene3D" id="3.40.50.300">
    <property type="entry name" value="P-loop containing nucleotide triphosphate hydrolases"/>
    <property type="match status" value="1"/>
</dbReference>
<dbReference type="AlphaFoldDB" id="A0A829BNQ8"/>
<dbReference type="Proteomes" id="UP000011676">
    <property type="component" value="Unassembled WGS sequence"/>
</dbReference>
<dbReference type="InterPro" id="IPR027417">
    <property type="entry name" value="P-loop_NTPase"/>
</dbReference>
<reference evidence="1 2" key="1">
    <citation type="journal article" date="2013" name="Mol. Biol. Evol.">
        <title>Evolutionary and population genomics of the cavity causing bacteria Streptococcus mutans.</title>
        <authorList>
            <person name="Cornejo O.E."/>
            <person name="Lefebure T."/>
            <person name="Pavinski Bitar P.D."/>
            <person name="Lang P."/>
            <person name="Richards V.P."/>
            <person name="Eilertson K."/>
            <person name="Do T."/>
            <person name="Beighton D."/>
            <person name="Zeng L."/>
            <person name="Ahn S.J."/>
            <person name="Burne R.A."/>
            <person name="Siepel A."/>
            <person name="Bustamante C.D."/>
            <person name="Stanhope M.J."/>
        </authorList>
    </citation>
    <scope>NUCLEOTIDE SEQUENCE [LARGE SCALE GENOMIC DNA]</scope>
    <source>
        <strain evidence="1 2">SM6</strain>
    </source>
</reference>
<accession>A0A829BNQ8</accession>
<evidence type="ECO:0000313" key="2">
    <source>
        <dbReference type="Proteomes" id="UP000011676"/>
    </source>
</evidence>
<keyword evidence="1" id="KW-0548">Nucleotidyltransferase</keyword>
<dbReference type="EMBL" id="AHSR01000041">
    <property type="protein sequence ID" value="EMC22528.1"/>
    <property type="molecule type" value="Genomic_DNA"/>
</dbReference>
<dbReference type="SUPFAM" id="SSF52540">
    <property type="entry name" value="P-loop containing nucleoside triphosphate hydrolases"/>
    <property type="match status" value="1"/>
</dbReference>